<gene>
    <name evidence="1" type="ORF">GALMADRAFT_142213</name>
</gene>
<organism evidence="1 2">
    <name type="scientific">Galerina marginata (strain CBS 339.88)</name>
    <dbReference type="NCBI Taxonomy" id="685588"/>
    <lineage>
        <taxon>Eukaryota</taxon>
        <taxon>Fungi</taxon>
        <taxon>Dikarya</taxon>
        <taxon>Basidiomycota</taxon>
        <taxon>Agaricomycotina</taxon>
        <taxon>Agaricomycetes</taxon>
        <taxon>Agaricomycetidae</taxon>
        <taxon>Agaricales</taxon>
        <taxon>Agaricineae</taxon>
        <taxon>Strophariaceae</taxon>
        <taxon>Galerina</taxon>
    </lineage>
</organism>
<evidence type="ECO:0000313" key="2">
    <source>
        <dbReference type="Proteomes" id="UP000027222"/>
    </source>
</evidence>
<protein>
    <submittedName>
        <fullName evidence="1">Uncharacterized protein</fullName>
    </submittedName>
</protein>
<dbReference type="EMBL" id="KL142385">
    <property type="protein sequence ID" value="KDR73770.1"/>
    <property type="molecule type" value="Genomic_DNA"/>
</dbReference>
<dbReference type="AlphaFoldDB" id="A0A067SS29"/>
<dbReference type="OrthoDB" id="10631075at2759"/>
<keyword evidence="2" id="KW-1185">Reference proteome</keyword>
<name>A0A067SS29_GALM3</name>
<dbReference type="Proteomes" id="UP000027222">
    <property type="component" value="Unassembled WGS sequence"/>
</dbReference>
<reference evidence="2" key="1">
    <citation type="journal article" date="2014" name="Proc. Natl. Acad. Sci. U.S.A.">
        <title>Extensive sampling of basidiomycete genomes demonstrates inadequacy of the white-rot/brown-rot paradigm for wood decay fungi.</title>
        <authorList>
            <person name="Riley R."/>
            <person name="Salamov A.A."/>
            <person name="Brown D.W."/>
            <person name="Nagy L.G."/>
            <person name="Floudas D."/>
            <person name="Held B.W."/>
            <person name="Levasseur A."/>
            <person name="Lombard V."/>
            <person name="Morin E."/>
            <person name="Otillar R."/>
            <person name="Lindquist E.A."/>
            <person name="Sun H."/>
            <person name="LaButti K.M."/>
            <person name="Schmutz J."/>
            <person name="Jabbour D."/>
            <person name="Luo H."/>
            <person name="Baker S.E."/>
            <person name="Pisabarro A.G."/>
            <person name="Walton J.D."/>
            <person name="Blanchette R.A."/>
            <person name="Henrissat B."/>
            <person name="Martin F."/>
            <person name="Cullen D."/>
            <person name="Hibbett D.S."/>
            <person name="Grigoriev I.V."/>
        </authorList>
    </citation>
    <scope>NUCLEOTIDE SEQUENCE [LARGE SCALE GENOMIC DNA]</scope>
    <source>
        <strain evidence="2">CBS 339.88</strain>
    </source>
</reference>
<evidence type="ECO:0000313" key="1">
    <source>
        <dbReference type="EMBL" id="KDR73770.1"/>
    </source>
</evidence>
<sequence length="170" mass="19274">MPTTPSSVLHTNSVIRNQIETSFKMKKSVRGLIFGTECTQPMLIDVPPMSHVNIPETLDDLDTTKWVTNTLNAIIRAECMDDRIVHVNYFPPDSKYPLAAGYTVMCSRTPGSNKCIVNLSGSKQYWWGGDIVVMKRKKQPQQHIIDMQESDIALVTTIVLWLIERRALKL</sequence>
<accession>A0A067SS29</accession>
<dbReference type="HOGENOM" id="CLU_1454513_0_0_1"/>
<proteinExistence type="predicted"/>